<keyword evidence="4" id="KW-1185">Reference proteome</keyword>
<dbReference type="STRING" id="1297742.A176_006986"/>
<dbReference type="OrthoDB" id="5517845at2"/>
<accession>A0A0H4X4E7</accession>
<feature type="chain" id="PRO_5005213275" evidence="2">
    <location>
        <begin position="26"/>
        <end position="163"/>
    </location>
</feature>
<dbReference type="PATRIC" id="fig|1297742.4.peg.7084"/>
<protein>
    <submittedName>
        <fullName evidence="3">Uncharacterized protein</fullName>
    </submittedName>
</protein>
<feature type="compositionally biased region" description="Polar residues" evidence="1">
    <location>
        <begin position="60"/>
        <end position="70"/>
    </location>
</feature>
<reference evidence="3 4" key="1">
    <citation type="journal article" date="2016" name="PLoS ONE">
        <title>Complete Genome Sequence and Comparative Genomics of a Novel Myxobacterium Myxococcus hansupus.</title>
        <authorList>
            <person name="Sharma G."/>
            <person name="Narwani T."/>
            <person name="Subramanian S."/>
        </authorList>
    </citation>
    <scope>NUCLEOTIDE SEQUENCE [LARGE SCALE GENOMIC DNA]</scope>
    <source>
        <strain evidence="4">mixupus</strain>
    </source>
</reference>
<organism evidence="3 4">
    <name type="scientific">Pseudomyxococcus hansupus</name>
    <dbReference type="NCBI Taxonomy" id="1297742"/>
    <lineage>
        <taxon>Bacteria</taxon>
        <taxon>Pseudomonadati</taxon>
        <taxon>Myxococcota</taxon>
        <taxon>Myxococcia</taxon>
        <taxon>Myxococcales</taxon>
        <taxon>Cystobacterineae</taxon>
        <taxon>Myxococcaceae</taxon>
        <taxon>Pseudomyxococcus</taxon>
    </lineage>
</organism>
<keyword evidence="2" id="KW-0732">Signal</keyword>
<evidence type="ECO:0000256" key="2">
    <source>
        <dbReference type="SAM" id="SignalP"/>
    </source>
</evidence>
<evidence type="ECO:0000313" key="3">
    <source>
        <dbReference type="EMBL" id="AKQ70074.1"/>
    </source>
</evidence>
<dbReference type="AlphaFoldDB" id="A0A0H4X4E7"/>
<evidence type="ECO:0000256" key="1">
    <source>
        <dbReference type="SAM" id="MobiDB-lite"/>
    </source>
</evidence>
<dbReference type="KEGG" id="mym:A176_006986"/>
<proteinExistence type="predicted"/>
<feature type="signal peptide" evidence="2">
    <location>
        <begin position="1"/>
        <end position="25"/>
    </location>
</feature>
<dbReference type="Proteomes" id="UP000009026">
    <property type="component" value="Chromosome"/>
</dbReference>
<name>A0A0H4X4E7_9BACT</name>
<sequence length="163" mass="17635">MKRMHAGNWRMAATVALLTPMAVLARDPVDPTSATEGGVTAPLQYGLDRNFTNFGATMSIDRSSSGSQRNLDVGPQANGVGMPIREVTPDQDEMKRLSGKVLKLNGQMLYLETEPGAVVPLDLSALRIRKQPEKGQRVMAVYQVENTTENVALALAGERPAKD</sequence>
<evidence type="ECO:0000313" key="4">
    <source>
        <dbReference type="Proteomes" id="UP000009026"/>
    </source>
</evidence>
<gene>
    <name evidence="3" type="ORF">A176_006986</name>
</gene>
<dbReference type="EMBL" id="CP012109">
    <property type="protein sequence ID" value="AKQ70074.1"/>
    <property type="molecule type" value="Genomic_DNA"/>
</dbReference>
<dbReference type="RefSeq" id="WP_002637801.1">
    <property type="nucleotide sequence ID" value="NZ_CP012109.1"/>
</dbReference>
<feature type="region of interest" description="Disordered" evidence="1">
    <location>
        <begin position="60"/>
        <end position="84"/>
    </location>
</feature>